<evidence type="ECO:0000313" key="4">
    <source>
        <dbReference type="EMBL" id="ASK66154.1"/>
    </source>
</evidence>
<keyword evidence="5" id="KW-1185">Reference proteome</keyword>
<feature type="transmembrane region" description="Helical" evidence="2">
    <location>
        <begin position="200"/>
        <end position="220"/>
    </location>
</feature>
<feature type="compositionally biased region" description="Polar residues" evidence="1">
    <location>
        <begin position="37"/>
        <end position="46"/>
    </location>
</feature>
<feature type="compositionally biased region" description="Basic and acidic residues" evidence="1">
    <location>
        <begin position="26"/>
        <end position="35"/>
    </location>
</feature>
<feature type="transmembrane region" description="Helical" evidence="2">
    <location>
        <begin position="226"/>
        <end position="247"/>
    </location>
</feature>
<sequence length="688" mass="74437">MGDISNTPVSSDELPHLSASSPPESGRQRARDPHAAETTSSVTETWWHTPPRTQPTVAARSSRSAPSTWRVWVPTSLAPSRSRSREPCAIASRPCGESIGTPAVRSAGVVRALMGALQVGTSARAFVRANICRATQFGTQLGSPPVLVRRHDGGRRGVRRRAGGLERSCRSSQRTTKGFSTMTSTHPTAVRAPGLAKARARIGTGLFLYTLLIAVLWVMPKGDLPPVWLICLLPALVFVLLTWKMVGKGATHASRMGRVIGFGAILAVLWVAGSMLLSSGGVERWFLYVPWWVMHALWPLVMAVGITARFTLRKLVPGAARRDSERLHHHREELRREEARRAEQDSIEKARLQEIEYDRKMRRETNSQLQPTAPGRLTGLEPSALAAVEVPTLPDLFGTPGAGLSGSGFGADQITKGQDGELNFARALQHTDQLSRFATFWSVHMPDETVGASTTYSSDIDCVVVTGSSIFLLDMKNYTQGDVTWIQEDDSLRLIDNPTGGYIGKARSMSRNMELAADRVQKKFRALGVGHQVKARVVFMPTDNGIGTIDSEVSWPGEIRAENLDETLAELSAEPAFEPTAADSEHIVRVFRWLVKDETGSAPRLGEAWKNAPGMRRPRPGNGVPAAAPSMAPAAPSADAVAPAPQATAQSTSPEHATAVAAAPARTCEECGASFGSEWTFCWECGRA</sequence>
<dbReference type="AlphaFoldDB" id="A0A220UD54"/>
<dbReference type="KEGG" id="brv:CFK39_10400"/>
<feature type="compositionally biased region" description="Polar residues" evidence="1">
    <location>
        <begin position="170"/>
        <end position="184"/>
    </location>
</feature>
<feature type="region of interest" description="Disordered" evidence="1">
    <location>
        <begin position="77"/>
        <end position="101"/>
    </location>
</feature>
<dbReference type="OrthoDB" id="3235606at2"/>
<dbReference type="EMBL" id="CP022316">
    <property type="protein sequence ID" value="ASK66154.1"/>
    <property type="molecule type" value="Genomic_DNA"/>
</dbReference>
<feature type="compositionally biased region" description="Low complexity" evidence="1">
    <location>
        <begin position="624"/>
        <end position="658"/>
    </location>
</feature>
<gene>
    <name evidence="4" type="ORF">CFK39_10400</name>
</gene>
<feature type="domain" description="NERD" evidence="3">
    <location>
        <begin position="416"/>
        <end position="539"/>
    </location>
</feature>
<keyword evidence="2" id="KW-0472">Membrane</keyword>
<feature type="region of interest" description="Disordered" evidence="1">
    <location>
        <begin position="1"/>
        <end position="65"/>
    </location>
</feature>
<dbReference type="Pfam" id="PF08378">
    <property type="entry name" value="NERD"/>
    <property type="match status" value="1"/>
</dbReference>
<evidence type="ECO:0000259" key="3">
    <source>
        <dbReference type="Pfam" id="PF08378"/>
    </source>
</evidence>
<name>A0A220UD54_9MICO</name>
<feature type="region of interest" description="Disordered" evidence="1">
    <location>
        <begin position="611"/>
        <end position="658"/>
    </location>
</feature>
<feature type="transmembrane region" description="Helical" evidence="2">
    <location>
        <begin position="289"/>
        <end position="312"/>
    </location>
</feature>
<organism evidence="4 5">
    <name type="scientific">Brachybacterium avium</name>
    <dbReference type="NCBI Taxonomy" id="2017485"/>
    <lineage>
        <taxon>Bacteria</taxon>
        <taxon>Bacillati</taxon>
        <taxon>Actinomycetota</taxon>
        <taxon>Actinomycetes</taxon>
        <taxon>Micrococcales</taxon>
        <taxon>Dermabacteraceae</taxon>
        <taxon>Brachybacterium</taxon>
    </lineage>
</organism>
<evidence type="ECO:0000313" key="5">
    <source>
        <dbReference type="Proteomes" id="UP000198398"/>
    </source>
</evidence>
<reference evidence="5" key="1">
    <citation type="submission" date="2017-07" db="EMBL/GenBank/DDBJ databases">
        <title>Brachybacterium sp. VR2415.</title>
        <authorList>
            <person name="Tak E.J."/>
            <person name="Bae J.-W."/>
        </authorList>
    </citation>
    <scope>NUCLEOTIDE SEQUENCE [LARGE SCALE GENOMIC DNA]</scope>
    <source>
        <strain evidence="5">VR2415</strain>
    </source>
</reference>
<keyword evidence="2" id="KW-1133">Transmembrane helix</keyword>
<dbReference type="InterPro" id="IPR011528">
    <property type="entry name" value="NERD"/>
</dbReference>
<accession>A0A220UD54</accession>
<feature type="region of interest" description="Disordered" evidence="1">
    <location>
        <begin position="161"/>
        <end position="184"/>
    </location>
</feature>
<evidence type="ECO:0000256" key="2">
    <source>
        <dbReference type="SAM" id="Phobius"/>
    </source>
</evidence>
<feature type="compositionally biased region" description="Polar residues" evidence="1">
    <location>
        <begin position="1"/>
        <end position="10"/>
    </location>
</feature>
<proteinExistence type="predicted"/>
<dbReference type="Proteomes" id="UP000198398">
    <property type="component" value="Chromosome"/>
</dbReference>
<protein>
    <recommendedName>
        <fullName evidence="3">NERD domain-containing protein</fullName>
    </recommendedName>
</protein>
<feature type="compositionally biased region" description="Polar residues" evidence="1">
    <location>
        <begin position="54"/>
        <end position="65"/>
    </location>
</feature>
<evidence type="ECO:0000256" key="1">
    <source>
        <dbReference type="SAM" id="MobiDB-lite"/>
    </source>
</evidence>
<keyword evidence="2" id="KW-0812">Transmembrane</keyword>
<feature type="transmembrane region" description="Helical" evidence="2">
    <location>
        <begin position="259"/>
        <end position="277"/>
    </location>
</feature>